<gene>
    <name evidence="1" type="ORF">LCGC14_0697810</name>
</gene>
<accession>A0A0F9R407</accession>
<sequence>MEFVDVSNPSIMGGIFQREVEKKIVELCSLNYQEYLKNENKGSVNLLTKEILESYYSKIIGYFTNVYGENIYSEKTRILRCSAQLLA</sequence>
<protein>
    <submittedName>
        <fullName evidence="1">Uncharacterized protein</fullName>
    </submittedName>
</protein>
<dbReference type="EMBL" id="LAZR01001478">
    <property type="protein sequence ID" value="KKN43967.1"/>
    <property type="molecule type" value="Genomic_DNA"/>
</dbReference>
<reference evidence="1" key="1">
    <citation type="journal article" date="2015" name="Nature">
        <title>Complex archaea that bridge the gap between prokaryotes and eukaryotes.</title>
        <authorList>
            <person name="Spang A."/>
            <person name="Saw J.H."/>
            <person name="Jorgensen S.L."/>
            <person name="Zaremba-Niedzwiedzka K."/>
            <person name="Martijn J."/>
            <person name="Lind A.E."/>
            <person name="van Eijk R."/>
            <person name="Schleper C."/>
            <person name="Guy L."/>
            <person name="Ettema T.J."/>
        </authorList>
    </citation>
    <scope>NUCLEOTIDE SEQUENCE</scope>
</reference>
<name>A0A0F9R407_9ZZZZ</name>
<organism evidence="1">
    <name type="scientific">marine sediment metagenome</name>
    <dbReference type="NCBI Taxonomy" id="412755"/>
    <lineage>
        <taxon>unclassified sequences</taxon>
        <taxon>metagenomes</taxon>
        <taxon>ecological metagenomes</taxon>
    </lineage>
</organism>
<dbReference type="AlphaFoldDB" id="A0A0F9R407"/>
<evidence type="ECO:0000313" key="1">
    <source>
        <dbReference type="EMBL" id="KKN43967.1"/>
    </source>
</evidence>
<comment type="caution">
    <text evidence="1">The sequence shown here is derived from an EMBL/GenBank/DDBJ whole genome shotgun (WGS) entry which is preliminary data.</text>
</comment>
<proteinExistence type="predicted"/>